<dbReference type="InterPro" id="IPR058594">
    <property type="entry name" value="PB1-like_dom_pln"/>
</dbReference>
<accession>A0A9N7NVC0</accession>
<evidence type="ECO:0000313" key="2">
    <source>
        <dbReference type="EMBL" id="CAA0839685.1"/>
    </source>
</evidence>
<feature type="non-terminal residue" evidence="2">
    <location>
        <position position="164"/>
    </location>
</feature>
<organism evidence="2 3">
    <name type="scientific">Striga hermonthica</name>
    <name type="common">Purple witchweed</name>
    <name type="synonym">Buchnera hermonthica</name>
    <dbReference type="NCBI Taxonomy" id="68872"/>
    <lineage>
        <taxon>Eukaryota</taxon>
        <taxon>Viridiplantae</taxon>
        <taxon>Streptophyta</taxon>
        <taxon>Embryophyta</taxon>
        <taxon>Tracheophyta</taxon>
        <taxon>Spermatophyta</taxon>
        <taxon>Magnoliopsida</taxon>
        <taxon>eudicotyledons</taxon>
        <taxon>Gunneridae</taxon>
        <taxon>Pentapetalae</taxon>
        <taxon>asterids</taxon>
        <taxon>lamiids</taxon>
        <taxon>Lamiales</taxon>
        <taxon>Orobanchaceae</taxon>
        <taxon>Buchnereae</taxon>
        <taxon>Striga</taxon>
    </lineage>
</organism>
<dbReference type="Pfam" id="PF26130">
    <property type="entry name" value="PB1-like"/>
    <property type="match status" value="1"/>
</dbReference>
<comment type="caution">
    <text evidence="2">The sequence shown here is derived from an EMBL/GenBank/DDBJ whole genome shotgun (WGS) entry which is preliminary data.</text>
</comment>
<evidence type="ECO:0000259" key="1">
    <source>
        <dbReference type="Pfam" id="PF26130"/>
    </source>
</evidence>
<feature type="non-terminal residue" evidence="2">
    <location>
        <position position="1"/>
    </location>
</feature>
<name>A0A9N7NVC0_STRHE</name>
<dbReference type="Proteomes" id="UP001153555">
    <property type="component" value="Unassembled WGS sequence"/>
</dbReference>
<evidence type="ECO:0000313" key="3">
    <source>
        <dbReference type="Proteomes" id="UP001153555"/>
    </source>
</evidence>
<gene>
    <name evidence="2" type="ORF">SHERM_06247</name>
</gene>
<dbReference type="AlphaFoldDB" id="A0A9N7NVC0"/>
<feature type="domain" description="PB1-like" evidence="1">
    <location>
        <begin position="1"/>
        <end position="68"/>
    </location>
</feature>
<protein>
    <recommendedName>
        <fullName evidence="1">PB1-like domain-containing protein</fullName>
    </recommendedName>
</protein>
<dbReference type="OrthoDB" id="1305343at2759"/>
<dbReference type="EMBL" id="CACSLK010031421">
    <property type="protein sequence ID" value="CAA0839685.1"/>
    <property type="molecule type" value="Genomic_DNA"/>
</dbReference>
<sequence>YFGGQRIAVQWDDVDKLSFFELMDIYKQAGGKSSVVDIYSHKPGKTLKTGKLMKIESDKDILKLVKKYEGIYVIPLYFEDLQGPVQKMDSDGNIIASQEEIPLLEYPYTQESFIDEDNEETTEAIAEPSYMGEHADSLPRTGACAQDGQEHGMSLQFEAQQGPW</sequence>
<reference evidence="2" key="1">
    <citation type="submission" date="2019-12" db="EMBL/GenBank/DDBJ databases">
        <authorList>
            <person name="Scholes J."/>
        </authorList>
    </citation>
    <scope>NUCLEOTIDE SEQUENCE</scope>
</reference>
<keyword evidence="3" id="KW-1185">Reference proteome</keyword>
<proteinExistence type="predicted"/>